<dbReference type="SUPFAM" id="SSF54292">
    <property type="entry name" value="2Fe-2S ferredoxin-like"/>
    <property type="match status" value="1"/>
</dbReference>
<dbReference type="InterPro" id="IPR006058">
    <property type="entry name" value="2Fe2S_fd_BS"/>
</dbReference>
<evidence type="ECO:0000256" key="1">
    <source>
        <dbReference type="ARBA" id="ARBA00023075"/>
    </source>
</evidence>
<dbReference type="InterPro" id="IPR036010">
    <property type="entry name" value="2Fe-2S_ferredoxin-like_sf"/>
</dbReference>
<dbReference type="Gene3D" id="3.10.20.30">
    <property type="match status" value="1"/>
</dbReference>
<dbReference type="InterPro" id="IPR012675">
    <property type="entry name" value="Beta-grasp_dom_sf"/>
</dbReference>
<sequence>MKTTDKTFHIDIVDVGCAVSQPDKTLLESLEANNIIVHYHCREGFCGACRTKMLSGKVSYTTDPLAYIDDDEILPCCCIALCNLVIKVPQ</sequence>
<proteinExistence type="predicted"/>
<keyword evidence="4" id="KW-1185">Reference proteome</keyword>
<reference evidence="4" key="1">
    <citation type="submission" date="2014-12" db="EMBL/GenBank/DDBJ databases">
        <title>Complete genome sequence of a multi-drug resistant Klebsiella pneumoniae.</title>
        <authorList>
            <person name="Hua X."/>
            <person name="Chen Q."/>
            <person name="Li X."/>
            <person name="Feng Y."/>
            <person name="Ruan Z."/>
            <person name="Yu Y."/>
        </authorList>
    </citation>
    <scope>NUCLEOTIDE SEQUENCE [LARGE SCALE GENOMIC DNA]</scope>
    <source>
        <strain evidence="4">5.12</strain>
    </source>
</reference>
<accession>A0A6M4M880</accession>
<evidence type="ECO:0000259" key="2">
    <source>
        <dbReference type="Pfam" id="PF00111"/>
    </source>
</evidence>
<evidence type="ECO:0000313" key="4">
    <source>
        <dbReference type="Proteomes" id="UP000219285"/>
    </source>
</evidence>
<dbReference type="NCBIfam" id="NF007985">
    <property type="entry name" value="PRK10713.1"/>
    <property type="match status" value="1"/>
</dbReference>
<dbReference type="AlphaFoldDB" id="A0A6M4M880"/>
<dbReference type="InterPro" id="IPR001041">
    <property type="entry name" value="2Fe-2S_ferredoxin-type"/>
</dbReference>
<reference evidence="3 4" key="2">
    <citation type="submission" date="2020-04" db="EMBL/GenBank/DDBJ databases">
        <title>Complete genome sequence of Alteromonas pelagimontana 5.12T.</title>
        <authorList>
            <person name="Sinha R.K."/>
            <person name="Krishnan K.P."/>
            <person name="Kurian J.P."/>
        </authorList>
    </citation>
    <scope>NUCLEOTIDE SEQUENCE [LARGE SCALE GENOMIC DNA]</scope>
    <source>
        <strain evidence="3 4">5.12</strain>
    </source>
</reference>
<dbReference type="RefSeq" id="WP_075609311.1">
    <property type="nucleotide sequence ID" value="NZ_CP052766.1"/>
</dbReference>
<dbReference type="OrthoDB" id="9796486at2"/>
<keyword evidence="1" id="KW-0830">Ubiquinone</keyword>
<protein>
    <submittedName>
        <fullName evidence="3">2Fe-2S ferredoxin-like protein</fullName>
    </submittedName>
</protein>
<dbReference type="Pfam" id="PF00111">
    <property type="entry name" value="Fer2"/>
    <property type="match status" value="1"/>
</dbReference>
<name>A0A6M4M880_9ALTE</name>
<evidence type="ECO:0000313" key="3">
    <source>
        <dbReference type="EMBL" id="QJR79357.1"/>
    </source>
</evidence>
<organism evidence="3 4">
    <name type="scientific">Alteromonas pelagimontana</name>
    <dbReference type="NCBI Taxonomy" id="1858656"/>
    <lineage>
        <taxon>Bacteria</taxon>
        <taxon>Pseudomonadati</taxon>
        <taxon>Pseudomonadota</taxon>
        <taxon>Gammaproteobacteria</taxon>
        <taxon>Alteromonadales</taxon>
        <taxon>Alteromonadaceae</taxon>
        <taxon>Alteromonas/Salinimonas group</taxon>
        <taxon>Alteromonas</taxon>
    </lineage>
</organism>
<gene>
    <name evidence="3" type="ORF">CA267_000370</name>
</gene>
<feature type="domain" description="2Fe-2S ferredoxin-type" evidence="2">
    <location>
        <begin position="14"/>
        <end position="80"/>
    </location>
</feature>
<dbReference type="Proteomes" id="UP000219285">
    <property type="component" value="Chromosome"/>
</dbReference>
<dbReference type="EMBL" id="CP052766">
    <property type="protein sequence ID" value="QJR79357.1"/>
    <property type="molecule type" value="Genomic_DNA"/>
</dbReference>
<dbReference type="CDD" id="cd00207">
    <property type="entry name" value="fer2"/>
    <property type="match status" value="1"/>
</dbReference>
<dbReference type="PROSITE" id="PS00197">
    <property type="entry name" value="2FE2S_FER_1"/>
    <property type="match status" value="1"/>
</dbReference>
<dbReference type="KEGG" id="apel:CA267_000370"/>
<dbReference type="GO" id="GO:0051537">
    <property type="term" value="F:2 iron, 2 sulfur cluster binding"/>
    <property type="evidence" value="ECO:0007669"/>
    <property type="project" value="InterPro"/>
</dbReference>